<dbReference type="InterPro" id="IPR001647">
    <property type="entry name" value="HTH_TetR"/>
</dbReference>
<organism evidence="4">
    <name type="scientific">Mycobacterium triplex</name>
    <dbReference type="NCBI Taxonomy" id="47839"/>
    <lineage>
        <taxon>Bacteria</taxon>
        <taxon>Bacillati</taxon>
        <taxon>Actinomycetota</taxon>
        <taxon>Actinomycetes</taxon>
        <taxon>Mycobacteriales</taxon>
        <taxon>Mycobacteriaceae</taxon>
        <taxon>Mycobacterium</taxon>
        <taxon>Mycobacterium simiae complex</taxon>
    </lineage>
</organism>
<dbReference type="GO" id="GO:0000976">
    <property type="term" value="F:transcription cis-regulatory region binding"/>
    <property type="evidence" value="ECO:0007669"/>
    <property type="project" value="TreeGrafter"/>
</dbReference>
<dbReference type="eggNOG" id="COG1309">
    <property type="taxonomic scope" value="Bacteria"/>
</dbReference>
<dbReference type="STRING" id="47839.BN973_04660"/>
<reference evidence="4" key="1">
    <citation type="journal article" date="2014" name="Genome Announc.">
        <title>Draft Genome Sequence of Mycobacterium triplex DSM 44626.</title>
        <authorList>
            <person name="Sassi M."/>
            <person name="Croce O."/>
            <person name="Robert C."/>
            <person name="Raoult D."/>
            <person name="Drancourt M."/>
        </authorList>
    </citation>
    <scope>NUCLEOTIDE SEQUENCE [LARGE SCALE GENOMIC DNA]</scope>
    <source>
        <strain evidence="4">DSM 44626</strain>
    </source>
</reference>
<dbReference type="RefSeq" id="WP_169718246.1">
    <property type="nucleotide sequence ID" value="NZ_HG964446.1"/>
</dbReference>
<dbReference type="Pfam" id="PF21313">
    <property type="entry name" value="EthR_C"/>
    <property type="match status" value="1"/>
</dbReference>
<feature type="DNA-binding region" description="H-T-H motif" evidence="2">
    <location>
        <begin position="48"/>
        <end position="67"/>
    </location>
</feature>
<dbReference type="InterPro" id="IPR050109">
    <property type="entry name" value="HTH-type_TetR-like_transc_reg"/>
</dbReference>
<dbReference type="HOGENOM" id="CLU_069356_32_0_11"/>
<dbReference type="SUPFAM" id="SSF48498">
    <property type="entry name" value="Tetracyclin repressor-like, C-terminal domain"/>
    <property type="match status" value="1"/>
</dbReference>
<dbReference type="EMBL" id="HG964446">
    <property type="protein sequence ID" value="CDO90267.1"/>
    <property type="molecule type" value="Genomic_DNA"/>
</dbReference>
<dbReference type="PRINTS" id="PR00455">
    <property type="entry name" value="HTHTETR"/>
</dbReference>
<reference evidence="4" key="2">
    <citation type="submission" date="2014-04" db="EMBL/GenBank/DDBJ databases">
        <authorList>
            <person name="Urmite Genomes U."/>
        </authorList>
    </citation>
    <scope>NUCLEOTIDE SEQUENCE</scope>
    <source>
        <strain evidence="4">DSM 44626</strain>
    </source>
</reference>
<dbReference type="Gene3D" id="1.10.10.60">
    <property type="entry name" value="Homeodomain-like"/>
    <property type="match status" value="1"/>
</dbReference>
<protein>
    <submittedName>
        <fullName evidence="4">TetR family transcriptional regulator</fullName>
    </submittedName>
</protein>
<proteinExistence type="predicted"/>
<sequence>MSEPSTLRDVRDKRRAERLSGRTRPDYMTVIVEAAERVLAETPFHKITIDQILTEAQVSRATFYAYFSSKGEVVAEVLGRVMLELFDLLDPLFQRLPDGDRRQAIAAVLQESAKLWKLHRPVFHATHENWHSVPELRVKWLALVEKFTDAIAGQLEGGANHGAARRRRARQRSAALLWSSEQLFYLAGTDADDDLDDEQDLLETLAVMWEGTLFGSA</sequence>
<dbReference type="GO" id="GO:0003700">
    <property type="term" value="F:DNA-binding transcription factor activity"/>
    <property type="evidence" value="ECO:0007669"/>
    <property type="project" value="TreeGrafter"/>
</dbReference>
<name>A0A024K3W7_9MYCO</name>
<evidence type="ECO:0000256" key="1">
    <source>
        <dbReference type="ARBA" id="ARBA00023125"/>
    </source>
</evidence>
<dbReference type="PANTHER" id="PTHR30055">
    <property type="entry name" value="HTH-TYPE TRANSCRIPTIONAL REGULATOR RUTR"/>
    <property type="match status" value="1"/>
</dbReference>
<dbReference type="PANTHER" id="PTHR30055:SF184">
    <property type="entry name" value="HTH-TYPE TRANSCRIPTIONAL REGULATOR ETHR"/>
    <property type="match status" value="1"/>
</dbReference>
<evidence type="ECO:0000259" key="3">
    <source>
        <dbReference type="PROSITE" id="PS50977"/>
    </source>
</evidence>
<dbReference type="PROSITE" id="PS50977">
    <property type="entry name" value="HTH_TETR_2"/>
    <property type="match status" value="1"/>
</dbReference>
<dbReference type="AlphaFoldDB" id="A0A024K3W7"/>
<gene>
    <name evidence="4" type="ORF">BN973_04660</name>
</gene>
<dbReference type="InterPro" id="IPR036271">
    <property type="entry name" value="Tet_transcr_reg_TetR-rel_C_sf"/>
</dbReference>
<dbReference type="Pfam" id="PF00440">
    <property type="entry name" value="TetR_N"/>
    <property type="match status" value="1"/>
</dbReference>
<keyword evidence="1 2" id="KW-0238">DNA-binding</keyword>
<evidence type="ECO:0000313" key="4">
    <source>
        <dbReference type="EMBL" id="CDO90267.1"/>
    </source>
</evidence>
<accession>A0A024K3W7</accession>
<evidence type="ECO:0000256" key="2">
    <source>
        <dbReference type="PROSITE-ProRule" id="PRU00335"/>
    </source>
</evidence>
<dbReference type="Proteomes" id="UP000028880">
    <property type="component" value="Unassembled WGS sequence"/>
</dbReference>
<dbReference type="SUPFAM" id="SSF46689">
    <property type="entry name" value="Homeodomain-like"/>
    <property type="match status" value="1"/>
</dbReference>
<dbReference type="Gene3D" id="1.10.357.10">
    <property type="entry name" value="Tetracycline Repressor, domain 2"/>
    <property type="match status" value="1"/>
</dbReference>
<dbReference type="InterPro" id="IPR049397">
    <property type="entry name" value="EthR_C"/>
</dbReference>
<dbReference type="InterPro" id="IPR009057">
    <property type="entry name" value="Homeodomain-like_sf"/>
</dbReference>
<feature type="domain" description="HTH tetR-type" evidence="3">
    <location>
        <begin position="25"/>
        <end position="85"/>
    </location>
</feature>